<evidence type="ECO:0000313" key="6">
    <source>
        <dbReference type="Proteomes" id="UP001150941"/>
    </source>
</evidence>
<dbReference type="OrthoDB" id="406156at2759"/>
<dbReference type="PRINTS" id="PR00682">
    <property type="entry name" value="IPNSYNTHASE"/>
</dbReference>
<evidence type="ECO:0000256" key="2">
    <source>
        <dbReference type="SAM" id="MobiDB-lite"/>
    </source>
</evidence>
<dbReference type="FunFam" id="2.60.120.330:FF:000040">
    <property type="entry name" value="Chromosome 21, whole genome shotgun sequence"/>
    <property type="match status" value="1"/>
</dbReference>
<feature type="compositionally biased region" description="Polar residues" evidence="2">
    <location>
        <begin position="11"/>
        <end position="21"/>
    </location>
</feature>
<feature type="region of interest" description="Disordered" evidence="2">
    <location>
        <begin position="1"/>
        <end position="22"/>
    </location>
</feature>
<comment type="similarity">
    <text evidence="1">Belongs to the iron/ascorbate-dependent oxidoreductase family.</text>
</comment>
<dbReference type="PANTHER" id="PTHR47990">
    <property type="entry name" value="2-OXOGLUTARATE (2OG) AND FE(II)-DEPENDENT OXYGENASE SUPERFAMILY PROTEIN-RELATED"/>
    <property type="match status" value="1"/>
</dbReference>
<dbReference type="InterPro" id="IPR027443">
    <property type="entry name" value="IPNS-like_sf"/>
</dbReference>
<dbReference type="InterPro" id="IPR026992">
    <property type="entry name" value="DIOX_N"/>
</dbReference>
<feature type="domain" description="Isopenicillin N synthase-like Fe(2+) 2OG dioxygenase" evidence="3">
    <location>
        <begin position="202"/>
        <end position="304"/>
    </location>
</feature>
<dbReference type="Pfam" id="PF03171">
    <property type="entry name" value="2OG-FeII_Oxy"/>
    <property type="match status" value="1"/>
</dbReference>
<dbReference type="SUPFAM" id="SSF51197">
    <property type="entry name" value="Clavaminate synthase-like"/>
    <property type="match status" value="1"/>
</dbReference>
<dbReference type="InterPro" id="IPR044861">
    <property type="entry name" value="IPNS-like_FE2OG_OXY"/>
</dbReference>
<dbReference type="RefSeq" id="XP_058335361.1">
    <property type="nucleotide sequence ID" value="XM_058469330.1"/>
</dbReference>
<reference evidence="5" key="2">
    <citation type="journal article" date="2023" name="IMA Fungus">
        <title>Comparative genomic study of the Penicillium genus elucidates a diverse pangenome and 15 lateral gene transfer events.</title>
        <authorList>
            <person name="Petersen C."/>
            <person name="Sorensen T."/>
            <person name="Nielsen M.R."/>
            <person name="Sondergaard T.E."/>
            <person name="Sorensen J.L."/>
            <person name="Fitzpatrick D.A."/>
            <person name="Frisvad J.C."/>
            <person name="Nielsen K.L."/>
        </authorList>
    </citation>
    <scope>NUCLEOTIDE SEQUENCE</scope>
    <source>
        <strain evidence="5">IBT 19713</strain>
    </source>
</reference>
<dbReference type="GeneID" id="83196633"/>
<evidence type="ECO:0000259" key="4">
    <source>
        <dbReference type="Pfam" id="PF14226"/>
    </source>
</evidence>
<proteinExistence type="inferred from homology"/>
<name>A0A9W9PJI2_9EURO</name>
<evidence type="ECO:0000256" key="1">
    <source>
        <dbReference type="ARBA" id="ARBA00008056"/>
    </source>
</evidence>
<dbReference type="EMBL" id="JAPQKS010000001">
    <property type="protein sequence ID" value="KAJ5248582.1"/>
    <property type="molecule type" value="Genomic_DNA"/>
</dbReference>
<sequence length="374" mass="42383">MPDTMALVNPASASAPTSSDIPTYHQVPETSYELDWADLATLDLSIFDQPGGKQQLASQLNDAIQNIGFFYIVNFGLTQEEVDRQFSIGQQIFNLPLEEKLKYRAELESGGYNGYKPMGLRELAPGQFDKTEIFNIPKFIPEFERPQPRIVTDNRPEIELFARHIHNEIVRKLLILLAIILELPEDYFLKVHRYEERSDCHLRYMKYHPRTDEENEKLGNIWSKGHTDFGSLTLLFRQPVAALQVRTPRGEWKWVKPYPGSITVNLADSLQFLTNGFLKSSIHRVVTPPPDQRNVARLGLLYFVRPEDSLELRPIASEVLNRLGYSQSTDNSAVGVTAGEWVKARVAKGVNKGPARGEVGEQPIIGGVVAKYYD</sequence>
<gene>
    <name evidence="5" type="ORF">N7468_000033</name>
</gene>
<comment type="caution">
    <text evidence="5">The sequence shown here is derived from an EMBL/GenBank/DDBJ whole genome shotgun (WGS) entry which is preliminary data.</text>
</comment>
<dbReference type="Proteomes" id="UP001150941">
    <property type="component" value="Unassembled WGS sequence"/>
</dbReference>
<dbReference type="InterPro" id="IPR050231">
    <property type="entry name" value="Iron_ascorbate_oxido_reductase"/>
</dbReference>
<evidence type="ECO:0000313" key="5">
    <source>
        <dbReference type="EMBL" id="KAJ5248582.1"/>
    </source>
</evidence>
<dbReference type="AlphaFoldDB" id="A0A9W9PJI2"/>
<keyword evidence="6" id="KW-1185">Reference proteome</keyword>
<dbReference type="Gene3D" id="2.60.120.330">
    <property type="entry name" value="B-lactam Antibiotic, Isopenicillin N Synthase, Chain"/>
    <property type="match status" value="1"/>
</dbReference>
<evidence type="ECO:0000259" key="3">
    <source>
        <dbReference type="Pfam" id="PF03171"/>
    </source>
</evidence>
<reference evidence="5" key="1">
    <citation type="submission" date="2022-11" db="EMBL/GenBank/DDBJ databases">
        <authorList>
            <person name="Petersen C."/>
        </authorList>
    </citation>
    <scope>NUCLEOTIDE SEQUENCE</scope>
    <source>
        <strain evidence="5">IBT 19713</strain>
    </source>
</reference>
<dbReference type="Pfam" id="PF14226">
    <property type="entry name" value="DIOX_N"/>
    <property type="match status" value="1"/>
</dbReference>
<protein>
    <submittedName>
        <fullName evidence="5">Uncharacterized protein</fullName>
    </submittedName>
</protein>
<organism evidence="5 6">
    <name type="scientific">Penicillium chermesinum</name>
    <dbReference type="NCBI Taxonomy" id="63820"/>
    <lineage>
        <taxon>Eukaryota</taxon>
        <taxon>Fungi</taxon>
        <taxon>Dikarya</taxon>
        <taxon>Ascomycota</taxon>
        <taxon>Pezizomycotina</taxon>
        <taxon>Eurotiomycetes</taxon>
        <taxon>Eurotiomycetidae</taxon>
        <taxon>Eurotiales</taxon>
        <taxon>Aspergillaceae</taxon>
        <taxon>Penicillium</taxon>
    </lineage>
</organism>
<feature type="domain" description="Non-haem dioxygenase N-terminal" evidence="4">
    <location>
        <begin position="41"/>
        <end position="144"/>
    </location>
</feature>
<accession>A0A9W9PJI2</accession>